<dbReference type="OrthoDB" id="9799509at2"/>
<reference evidence="6" key="1">
    <citation type="submission" date="2019-04" db="EMBL/GenBank/DDBJ databases">
        <title>Genome sequence of Pseudomonas putida 1290, an auxin catabolizing strain.</title>
        <authorList>
            <person name="Laird T.S."/>
            <person name="Leveau J.H.J."/>
        </authorList>
    </citation>
    <scope>NUCLEOTIDE SEQUENCE [LARGE SCALE GENOMIC DNA]</scope>
    <source>
        <strain evidence="6">1290</strain>
    </source>
</reference>
<dbReference type="Proteomes" id="UP000298551">
    <property type="component" value="Chromosome"/>
</dbReference>
<name>A0A4D6X964_PSEPU</name>
<dbReference type="InterPro" id="IPR003660">
    <property type="entry name" value="HAMP_dom"/>
</dbReference>
<dbReference type="PROSITE" id="PS50885">
    <property type="entry name" value="HAMP"/>
    <property type="match status" value="1"/>
</dbReference>
<dbReference type="EMBL" id="CP039371">
    <property type="protein sequence ID" value="QCI12459.1"/>
    <property type="molecule type" value="Genomic_DNA"/>
</dbReference>
<dbReference type="GO" id="GO:0007165">
    <property type="term" value="P:signal transduction"/>
    <property type="evidence" value="ECO:0007669"/>
    <property type="project" value="InterPro"/>
</dbReference>
<organism evidence="5 6">
    <name type="scientific">Pseudomonas putida</name>
    <name type="common">Arthrobacter siderocapsulatus</name>
    <dbReference type="NCBI Taxonomy" id="303"/>
    <lineage>
        <taxon>Bacteria</taxon>
        <taxon>Pseudomonadati</taxon>
        <taxon>Pseudomonadota</taxon>
        <taxon>Gammaproteobacteria</taxon>
        <taxon>Pseudomonadales</taxon>
        <taxon>Pseudomonadaceae</taxon>
        <taxon>Pseudomonas</taxon>
    </lineage>
</organism>
<feature type="domain" description="PAC" evidence="2">
    <location>
        <begin position="125"/>
        <end position="177"/>
    </location>
</feature>
<protein>
    <submittedName>
        <fullName evidence="5">Diguanylate cyclase</fullName>
    </submittedName>
</protein>
<accession>A0A4D6X964</accession>
<evidence type="ECO:0000313" key="6">
    <source>
        <dbReference type="Proteomes" id="UP000298551"/>
    </source>
</evidence>
<dbReference type="PROSITE" id="PS50112">
    <property type="entry name" value="PAS"/>
    <property type="match status" value="1"/>
</dbReference>
<dbReference type="Pfam" id="PF00990">
    <property type="entry name" value="GGDEF"/>
    <property type="match status" value="1"/>
</dbReference>
<dbReference type="NCBIfam" id="TIGR00254">
    <property type="entry name" value="GGDEF"/>
    <property type="match status" value="1"/>
</dbReference>
<dbReference type="SMART" id="SM00267">
    <property type="entry name" value="GGDEF"/>
    <property type="match status" value="1"/>
</dbReference>
<gene>
    <name evidence="5" type="ORF">E6B08_14270</name>
</gene>
<sequence length="338" mass="36622">MPTDPLLTRIARLQRALAAIGPDTVGKRLQHAGSDELDRLADVINGLLDRLEYSEARDRALLQGMADGYFELDRDARFVSANPALCRMLGYPLSQMIGQTFASLQSGHALYPASVPSVTEAEPGAPVSAWLQRADGSTGYFESHISWLRADNGDLVGYRGIVHDVSEHVQHQQALYEMAYQDALTKLGNRKAFYQDLAMHIGSGKGPLAVLFLDLDRFKQVNDTFGHDVGDELLGCMAERLRNALRAPAKAYRLGGDEFTLILPGTGREGATALAGRVLKVVSEPVSLGTVVIDFVTPSIGLALAPEHAGDVSGLLKCADHAMYEAKQQRGCVCVYRA</sequence>
<dbReference type="AlphaFoldDB" id="A0A4D6X964"/>
<dbReference type="SUPFAM" id="SSF55073">
    <property type="entry name" value="Nucleotide cyclase"/>
    <property type="match status" value="1"/>
</dbReference>
<dbReference type="PANTHER" id="PTHR46663:SF4">
    <property type="entry name" value="DIGUANYLATE CYCLASE DGCT-RELATED"/>
    <property type="match status" value="1"/>
</dbReference>
<dbReference type="Gene3D" id="3.30.70.270">
    <property type="match status" value="1"/>
</dbReference>
<evidence type="ECO:0000259" key="3">
    <source>
        <dbReference type="PROSITE" id="PS50885"/>
    </source>
</evidence>
<dbReference type="InterPro" id="IPR043128">
    <property type="entry name" value="Rev_trsase/Diguanyl_cyclase"/>
</dbReference>
<dbReference type="InterPro" id="IPR052163">
    <property type="entry name" value="DGC-Regulatory_Protein"/>
</dbReference>
<dbReference type="Pfam" id="PF13426">
    <property type="entry name" value="PAS_9"/>
    <property type="match status" value="1"/>
</dbReference>
<evidence type="ECO:0000313" key="5">
    <source>
        <dbReference type="EMBL" id="QCI12459.1"/>
    </source>
</evidence>
<evidence type="ECO:0000259" key="1">
    <source>
        <dbReference type="PROSITE" id="PS50112"/>
    </source>
</evidence>
<dbReference type="PROSITE" id="PS50113">
    <property type="entry name" value="PAC"/>
    <property type="match status" value="1"/>
</dbReference>
<proteinExistence type="predicted"/>
<dbReference type="InterPro" id="IPR000700">
    <property type="entry name" value="PAS-assoc_C"/>
</dbReference>
<dbReference type="NCBIfam" id="TIGR00229">
    <property type="entry name" value="sensory_box"/>
    <property type="match status" value="1"/>
</dbReference>
<dbReference type="RefSeq" id="WP_136914616.1">
    <property type="nucleotide sequence ID" value="NZ_CP039371.1"/>
</dbReference>
<dbReference type="PROSITE" id="PS50887">
    <property type="entry name" value="GGDEF"/>
    <property type="match status" value="1"/>
</dbReference>
<feature type="domain" description="GGDEF" evidence="4">
    <location>
        <begin position="206"/>
        <end position="338"/>
    </location>
</feature>
<dbReference type="Gene3D" id="3.30.450.20">
    <property type="entry name" value="PAS domain"/>
    <property type="match status" value="1"/>
</dbReference>
<feature type="domain" description="HAMP" evidence="3">
    <location>
        <begin position="4"/>
        <end position="56"/>
    </location>
</feature>
<dbReference type="PANTHER" id="PTHR46663">
    <property type="entry name" value="DIGUANYLATE CYCLASE DGCT-RELATED"/>
    <property type="match status" value="1"/>
</dbReference>
<dbReference type="InterPro" id="IPR000014">
    <property type="entry name" value="PAS"/>
</dbReference>
<evidence type="ECO:0000259" key="2">
    <source>
        <dbReference type="PROSITE" id="PS50113"/>
    </source>
</evidence>
<dbReference type="InterPro" id="IPR000160">
    <property type="entry name" value="GGDEF_dom"/>
</dbReference>
<dbReference type="InterPro" id="IPR035965">
    <property type="entry name" value="PAS-like_dom_sf"/>
</dbReference>
<dbReference type="SMART" id="SM00304">
    <property type="entry name" value="HAMP"/>
    <property type="match status" value="1"/>
</dbReference>
<feature type="domain" description="PAS" evidence="1">
    <location>
        <begin position="54"/>
        <end position="100"/>
    </location>
</feature>
<dbReference type="SUPFAM" id="SSF55785">
    <property type="entry name" value="PYP-like sensor domain (PAS domain)"/>
    <property type="match status" value="1"/>
</dbReference>
<dbReference type="CDD" id="cd00130">
    <property type="entry name" value="PAS"/>
    <property type="match status" value="1"/>
</dbReference>
<dbReference type="SMART" id="SM00091">
    <property type="entry name" value="PAS"/>
    <property type="match status" value="1"/>
</dbReference>
<dbReference type="GO" id="GO:0016020">
    <property type="term" value="C:membrane"/>
    <property type="evidence" value="ECO:0007669"/>
    <property type="project" value="InterPro"/>
</dbReference>
<dbReference type="CDD" id="cd01949">
    <property type="entry name" value="GGDEF"/>
    <property type="match status" value="1"/>
</dbReference>
<evidence type="ECO:0000259" key="4">
    <source>
        <dbReference type="PROSITE" id="PS50887"/>
    </source>
</evidence>
<dbReference type="InterPro" id="IPR029787">
    <property type="entry name" value="Nucleotide_cyclase"/>
</dbReference>